<evidence type="ECO:0000256" key="1">
    <source>
        <dbReference type="ARBA" id="ARBA00022737"/>
    </source>
</evidence>
<dbReference type="Pfam" id="PF08757">
    <property type="entry name" value="CotH"/>
    <property type="match status" value="1"/>
</dbReference>
<evidence type="ECO:0000313" key="5">
    <source>
        <dbReference type="EMBL" id="KNY26405.1"/>
    </source>
</evidence>
<evidence type="ECO:0000259" key="3">
    <source>
        <dbReference type="PROSITE" id="PS51272"/>
    </source>
</evidence>
<dbReference type="RefSeq" id="WP_050753259.1">
    <property type="nucleotide sequence ID" value="NZ_JQKC01000015.1"/>
</dbReference>
<keyword evidence="5" id="KW-0167">Capsid protein</keyword>
<evidence type="ECO:0000256" key="2">
    <source>
        <dbReference type="SAM" id="SignalP"/>
    </source>
</evidence>
<dbReference type="eggNOG" id="COG5184">
    <property type="taxonomic scope" value="Bacteria"/>
</dbReference>
<keyword evidence="2" id="KW-0732">Signal</keyword>
<feature type="domain" description="SLH" evidence="3">
    <location>
        <begin position="974"/>
        <end position="1033"/>
    </location>
</feature>
<dbReference type="InterPro" id="IPR051465">
    <property type="entry name" value="Cell_Envelope_Struct_Comp"/>
</dbReference>
<dbReference type="eggNOG" id="COG5337">
    <property type="taxonomic scope" value="Bacteria"/>
</dbReference>
<dbReference type="EMBL" id="LGTC01000001">
    <property type="protein sequence ID" value="KNY26405.1"/>
    <property type="molecule type" value="Genomic_DNA"/>
</dbReference>
<dbReference type="PROSITE" id="PS51841">
    <property type="entry name" value="LTD"/>
    <property type="match status" value="1"/>
</dbReference>
<dbReference type="Pfam" id="PF13287">
    <property type="entry name" value="Fn3_assoc"/>
    <property type="match status" value="1"/>
</dbReference>
<feature type="domain" description="LTD" evidence="4">
    <location>
        <begin position="29"/>
        <end position="154"/>
    </location>
</feature>
<dbReference type="Gene3D" id="2.60.40.1260">
    <property type="entry name" value="Lamin Tail domain"/>
    <property type="match status" value="1"/>
</dbReference>
<dbReference type="InterPro" id="IPR001322">
    <property type="entry name" value="Lamin_tail_dom"/>
</dbReference>
<keyword evidence="1" id="KW-0677">Repeat</keyword>
<feature type="domain" description="SLH" evidence="3">
    <location>
        <begin position="850"/>
        <end position="908"/>
    </location>
</feature>
<dbReference type="PANTHER" id="PTHR43308">
    <property type="entry name" value="OUTER MEMBRANE PROTEIN ALPHA-RELATED"/>
    <property type="match status" value="1"/>
</dbReference>
<dbReference type="STRING" id="398512.Bccel_1667"/>
<dbReference type="InterPro" id="IPR036415">
    <property type="entry name" value="Lamin_tail_dom_sf"/>
</dbReference>
<proteinExistence type="predicted"/>
<name>A0A0L6JKW6_9FIRM</name>
<keyword evidence="5" id="KW-0946">Virion</keyword>
<feature type="signal peptide" evidence="2">
    <location>
        <begin position="1"/>
        <end position="21"/>
    </location>
</feature>
<dbReference type="OrthoDB" id="9806464at2"/>
<dbReference type="PROSITE" id="PS51272">
    <property type="entry name" value="SLH"/>
    <property type="match status" value="3"/>
</dbReference>
<evidence type="ECO:0000259" key="4">
    <source>
        <dbReference type="PROSITE" id="PS51841"/>
    </source>
</evidence>
<dbReference type="SUPFAM" id="SSF74853">
    <property type="entry name" value="Lamin A/C globular tail domain"/>
    <property type="match status" value="1"/>
</dbReference>
<organism evidence="5 6">
    <name type="scientific">Pseudobacteroides cellulosolvens ATCC 35603 = DSM 2933</name>
    <dbReference type="NCBI Taxonomy" id="398512"/>
    <lineage>
        <taxon>Bacteria</taxon>
        <taxon>Bacillati</taxon>
        <taxon>Bacillota</taxon>
        <taxon>Clostridia</taxon>
        <taxon>Eubacteriales</taxon>
        <taxon>Oscillospiraceae</taxon>
        <taxon>Pseudobacteroides</taxon>
    </lineage>
</organism>
<feature type="chain" id="PRO_5038573913" evidence="2">
    <location>
        <begin position="22"/>
        <end position="1033"/>
    </location>
</feature>
<sequence>MRKFLCILLSTVFVISSAIFPAGYAKALSRTSKDSILHINEIMASSTSTLRDGDLLDDDDGIKGGTYSDWIEIYNTSTKAIDLSGYRISDSDATWTFPKGIVPANGCLLIWASGKDKVTADGQLHTNFKLGASGETITLVNSDGLICDSVKYGGLSNNESYGAKIDGCSSYVIFSKATPGKSNSEGVLLIKPPVFSKKGGLYTDAFDLILSTSDYVDDTKDALSTCEAVYYTLDGSDPAPGDVGTIKYTESIPIKSRAGEPDVLSLISTSSKWKAPNGEVFKGWTIKAAAYSDKGVKSKIITNSYFVDSDIFKRYNLPVISIVTDKSNFFDSSKGIYFTKSSQATETSDSSPVPIHVEAYDKDGSLWFSQNAGAKLHGQSSSRNSQKTLRIYASDDYGDKDTFKYNIFPGLKDANGKEIDKFKRLLLRNSGNDWSSTMFRDGLMQSLVSHLNVSTQAYRPSVMFLNGEFWGIHNIRERFDKYYFASHYNLDKNKLAILSWKLSSKETIEIDEGTTEDKEAYFNDIIEYLKVNSIKDKSVYENIKTKIDVDNFIDYQLSQIYFANSDWPGNNVVVWKYKTNDGKYHPEAPTGQDGRWRWVLKDTEFGFGLIRDSSHDTLSYAAEPTVTSTATPSATPTINATQTAAPTVIPQGGVEKGVRSGRNFEWAVFLFKTLLQNSEFRIEFINRFADNINTSFDTVRVNQRIGEMKAEIEKSIPEHIDRWQGITDWNSNVEQMKTFAKDRPDKMRKFIVDKFTGNGVTGTSKISLNSDSSKGHIKINSIDITTSTPGITNPDSWTGTYFKGVPITLKAVPENGYEFSHWDGEGIADIDKTSDIITFDPAKDMNITAVFVSSLNDIGGHWAENYIKDLMKKEILKGYPDSTFKPENKIDRASAAAIIVKILGLEAGEYDKKFADNIPEWAREPIMAACKAGIFNGYDDNTFRAEKNLTRQELVVILVRALGYKDLQVKGTLFKDNDKIGKWSVAYVAKAFELELIKGYEDKSFRPDNMITRAEFAAIIAKVICQIKEVEKE</sequence>
<protein>
    <submittedName>
        <fullName evidence="5">Spore coat protein CotH</fullName>
    </submittedName>
</protein>
<comment type="caution">
    <text evidence="5">The sequence shown here is derived from an EMBL/GenBank/DDBJ whole genome shotgun (WGS) entry which is preliminary data.</text>
</comment>
<dbReference type="PATRIC" id="fig|398512.5.peg.1737"/>
<feature type="domain" description="SLH" evidence="3">
    <location>
        <begin position="909"/>
        <end position="972"/>
    </location>
</feature>
<dbReference type="InterPro" id="IPR001119">
    <property type="entry name" value="SLH_dom"/>
</dbReference>
<dbReference type="Pfam" id="PF18998">
    <property type="entry name" value="Flg_new_2"/>
    <property type="match status" value="1"/>
</dbReference>
<dbReference type="Pfam" id="PF00395">
    <property type="entry name" value="SLH"/>
    <property type="match status" value="3"/>
</dbReference>
<dbReference type="AlphaFoldDB" id="A0A0L6JKW6"/>
<reference evidence="6" key="1">
    <citation type="submission" date="2015-07" db="EMBL/GenBank/DDBJ databases">
        <title>Near-Complete Genome Sequence of the Cellulolytic Bacterium Bacteroides (Pseudobacteroides) cellulosolvens ATCC 35603.</title>
        <authorList>
            <person name="Dassa B."/>
            <person name="Utturkar S.M."/>
            <person name="Klingeman D.M."/>
            <person name="Hurt R.A."/>
            <person name="Keller M."/>
            <person name="Xu J."/>
            <person name="Reddy Y.H.K."/>
            <person name="Borovok I."/>
            <person name="Grinberg I.R."/>
            <person name="Lamed R."/>
            <person name="Zhivin O."/>
            <person name="Bayer E.A."/>
            <person name="Brown S.D."/>
        </authorList>
    </citation>
    <scope>NUCLEOTIDE SEQUENCE [LARGE SCALE GENOMIC DNA]</scope>
    <source>
        <strain evidence="6">DSM 2933</strain>
    </source>
</reference>
<dbReference type="InterPro" id="IPR014867">
    <property type="entry name" value="Spore_coat_CotH_CotH2/3/7"/>
</dbReference>
<gene>
    <name evidence="5" type="ORF">Bccel_1667</name>
</gene>
<accession>A0A0L6JKW6</accession>
<dbReference type="Pfam" id="PF00932">
    <property type="entry name" value="LTD"/>
    <property type="match status" value="1"/>
</dbReference>
<evidence type="ECO:0000313" key="6">
    <source>
        <dbReference type="Proteomes" id="UP000036923"/>
    </source>
</evidence>
<keyword evidence="6" id="KW-1185">Reference proteome</keyword>
<dbReference type="InterPro" id="IPR044060">
    <property type="entry name" value="Bacterial_rp_domain"/>
</dbReference>
<dbReference type="Proteomes" id="UP000036923">
    <property type="component" value="Unassembled WGS sequence"/>
</dbReference>
<dbReference type="InterPro" id="IPR026876">
    <property type="entry name" value="Fn3_assoc_repeat"/>
</dbReference>